<dbReference type="AlphaFoldDB" id="A0A1A9VHI6"/>
<keyword evidence="2" id="KW-1185">Reference proteome</keyword>
<protein>
    <submittedName>
        <fullName evidence="1">Uncharacterized protein</fullName>
    </submittedName>
</protein>
<dbReference type="VEuPathDB" id="VectorBase:GAUT037578"/>
<name>A0A1A9VHI6_GLOAU</name>
<dbReference type="Proteomes" id="UP000078200">
    <property type="component" value="Unassembled WGS sequence"/>
</dbReference>
<dbReference type="EnsemblMetazoa" id="GAUT037578-RA">
    <property type="protein sequence ID" value="GAUT037578-PA"/>
    <property type="gene ID" value="GAUT037578"/>
</dbReference>
<proteinExistence type="predicted"/>
<accession>A0A1A9VHI6</accession>
<organism evidence="1 2">
    <name type="scientific">Glossina austeni</name>
    <name type="common">Savannah tsetse fly</name>
    <dbReference type="NCBI Taxonomy" id="7395"/>
    <lineage>
        <taxon>Eukaryota</taxon>
        <taxon>Metazoa</taxon>
        <taxon>Ecdysozoa</taxon>
        <taxon>Arthropoda</taxon>
        <taxon>Hexapoda</taxon>
        <taxon>Insecta</taxon>
        <taxon>Pterygota</taxon>
        <taxon>Neoptera</taxon>
        <taxon>Endopterygota</taxon>
        <taxon>Diptera</taxon>
        <taxon>Brachycera</taxon>
        <taxon>Muscomorpha</taxon>
        <taxon>Hippoboscoidea</taxon>
        <taxon>Glossinidae</taxon>
        <taxon>Glossina</taxon>
    </lineage>
</organism>
<evidence type="ECO:0000313" key="1">
    <source>
        <dbReference type="EnsemblMetazoa" id="GAUT037578-PA"/>
    </source>
</evidence>
<evidence type="ECO:0000313" key="2">
    <source>
        <dbReference type="Proteomes" id="UP000078200"/>
    </source>
</evidence>
<reference evidence="1" key="1">
    <citation type="submission" date="2020-05" db="UniProtKB">
        <authorList>
            <consortium name="EnsemblMetazoa"/>
        </authorList>
    </citation>
    <scope>IDENTIFICATION</scope>
    <source>
        <strain evidence="1">TTRI</strain>
    </source>
</reference>
<sequence length="108" mass="11704">MNKGQGAIMIMIRDDENNTIVNMKACVQYRRSNGITLFVVTVVLVLRCATVDVLASKGLVSITPIIVSAGPTISSSSRERVTLPPELLLLLLPTLVQLVDIKVVDTEI</sequence>